<evidence type="ECO:0000256" key="3">
    <source>
        <dbReference type="ARBA" id="ARBA00022473"/>
    </source>
</evidence>
<dbReference type="SMART" id="SM00389">
    <property type="entry name" value="HOX"/>
    <property type="match status" value="1"/>
</dbReference>
<feature type="region of interest" description="Disordered" evidence="9">
    <location>
        <begin position="1"/>
        <end position="36"/>
    </location>
</feature>
<feature type="region of interest" description="Disordered" evidence="9">
    <location>
        <begin position="328"/>
        <end position="378"/>
    </location>
</feature>
<evidence type="ECO:0000256" key="7">
    <source>
        <dbReference type="PROSITE-ProRule" id="PRU00108"/>
    </source>
</evidence>
<evidence type="ECO:0000259" key="10">
    <source>
        <dbReference type="PROSITE" id="PS50071"/>
    </source>
</evidence>
<reference evidence="11 12" key="1">
    <citation type="submission" date="2024-04" db="EMBL/GenBank/DDBJ databases">
        <authorList>
            <consortium name="Genoscope - CEA"/>
            <person name="William W."/>
        </authorList>
    </citation>
    <scope>NUCLEOTIDE SEQUENCE [LARGE SCALE GENOMIC DNA]</scope>
</reference>
<keyword evidence="12" id="KW-1185">Reference proteome</keyword>
<dbReference type="GO" id="GO:0005634">
    <property type="term" value="C:nucleus"/>
    <property type="evidence" value="ECO:0007669"/>
    <property type="project" value="UniProtKB-SubCell"/>
</dbReference>
<keyword evidence="3" id="KW-0217">Developmental protein</keyword>
<dbReference type="EMBL" id="CAXITT010000031">
    <property type="protein sequence ID" value="CAL1528348.1"/>
    <property type="molecule type" value="Genomic_DNA"/>
</dbReference>
<evidence type="ECO:0000256" key="6">
    <source>
        <dbReference type="ARBA" id="ARBA00023242"/>
    </source>
</evidence>
<dbReference type="InterPro" id="IPR001356">
    <property type="entry name" value="HD"/>
</dbReference>
<dbReference type="InterPro" id="IPR017970">
    <property type="entry name" value="Homeobox_CS"/>
</dbReference>
<dbReference type="InterPro" id="IPR050296">
    <property type="entry name" value="Antp_homeobox"/>
</dbReference>
<dbReference type="InterPro" id="IPR020479">
    <property type="entry name" value="HD_metazoa"/>
</dbReference>
<feature type="compositionally biased region" description="Low complexity" evidence="9">
    <location>
        <begin position="108"/>
        <end position="117"/>
    </location>
</feature>
<dbReference type="PROSITE" id="PS50071">
    <property type="entry name" value="HOMEOBOX_2"/>
    <property type="match status" value="1"/>
</dbReference>
<dbReference type="PROSITE" id="PS00027">
    <property type="entry name" value="HOMEOBOX_1"/>
    <property type="match status" value="1"/>
</dbReference>
<sequence length="378" mass="41960">MVSGASYRPGYSHGAPEDRNSQGDLQGHHRTITDGTTNIHNINFGNNLNLNPNPINYGRQDYVNASVLAESGFSPPSGGVDITASLYGGDCHRGSTMSSYLPLRHSGTHGVPTTPRGPVGGEDNVMHGMGGVMDGGGGYMEHFLNIPEICPTGGYRNPRYYMGAYNADACRMEALQQQHRNHHDLRMGLQGSRPTFYPNMNMGMRFGDGMEAQVGTNCMPQQNRTDTLSPCTKAVGVAADTEPPSFYPWMSIVGPNSNQRRRGRQTYTRFQTLELEKEFKFNRYLTRRRRIELSHMLCLTERQIKIWFQNRRMKEKKELQAIKELNEQSRGHEKSLQHQQSASSTVSAKSEDKMAPSLTSSSSQHAVGSPNSSGSEHS</sequence>
<comment type="similarity">
    <text evidence="2">Belongs to the Antp homeobox family.</text>
</comment>
<feature type="domain" description="Homeobox" evidence="10">
    <location>
        <begin position="258"/>
        <end position="318"/>
    </location>
</feature>
<dbReference type="PRINTS" id="PR00024">
    <property type="entry name" value="HOMEOBOX"/>
</dbReference>
<feature type="compositionally biased region" description="Polar residues" evidence="9">
    <location>
        <begin position="357"/>
        <end position="378"/>
    </location>
</feature>
<dbReference type="SUPFAM" id="SSF46689">
    <property type="entry name" value="Homeodomain-like"/>
    <property type="match status" value="1"/>
</dbReference>
<dbReference type="PANTHER" id="PTHR45659:SF4">
    <property type="entry name" value="HOMEOBOX PROTEIN ABDOMINAL-A"/>
    <property type="match status" value="1"/>
</dbReference>
<keyword evidence="6 7" id="KW-0539">Nucleus</keyword>
<evidence type="ECO:0000313" key="11">
    <source>
        <dbReference type="EMBL" id="CAL1528348.1"/>
    </source>
</evidence>
<comment type="caution">
    <text evidence="11">The sequence shown here is derived from an EMBL/GenBank/DDBJ whole genome shotgun (WGS) entry which is preliminary data.</text>
</comment>
<dbReference type="Pfam" id="PF00046">
    <property type="entry name" value="Homeodomain"/>
    <property type="match status" value="1"/>
</dbReference>
<dbReference type="InterPro" id="IPR009057">
    <property type="entry name" value="Homeodomain-like_sf"/>
</dbReference>
<dbReference type="GO" id="GO:0000978">
    <property type="term" value="F:RNA polymerase II cis-regulatory region sequence-specific DNA binding"/>
    <property type="evidence" value="ECO:0007669"/>
    <property type="project" value="TreeGrafter"/>
</dbReference>
<evidence type="ECO:0000256" key="8">
    <source>
        <dbReference type="RuleBase" id="RU000682"/>
    </source>
</evidence>
<dbReference type="FunFam" id="1.10.10.60:FF:000193">
    <property type="entry name" value="Ultrabithorax, isoform C"/>
    <property type="match status" value="1"/>
</dbReference>
<feature type="DNA-binding region" description="Homeobox" evidence="7">
    <location>
        <begin position="260"/>
        <end position="319"/>
    </location>
</feature>
<gene>
    <name evidence="11" type="ORF">GSLYS_00002518001</name>
</gene>
<keyword evidence="4 7" id="KW-0238">DNA-binding</keyword>
<accession>A0AAV2H490</accession>
<evidence type="ECO:0000256" key="9">
    <source>
        <dbReference type="SAM" id="MobiDB-lite"/>
    </source>
</evidence>
<evidence type="ECO:0000256" key="1">
    <source>
        <dbReference type="ARBA" id="ARBA00004123"/>
    </source>
</evidence>
<dbReference type="AlphaFoldDB" id="A0AAV2H490"/>
<feature type="region of interest" description="Disordered" evidence="9">
    <location>
        <begin position="100"/>
        <end position="122"/>
    </location>
</feature>
<dbReference type="GO" id="GO:0009952">
    <property type="term" value="P:anterior/posterior pattern specification"/>
    <property type="evidence" value="ECO:0007669"/>
    <property type="project" value="TreeGrafter"/>
</dbReference>
<evidence type="ECO:0000256" key="5">
    <source>
        <dbReference type="ARBA" id="ARBA00023155"/>
    </source>
</evidence>
<keyword evidence="5 7" id="KW-0371">Homeobox</keyword>
<dbReference type="CDD" id="cd00086">
    <property type="entry name" value="homeodomain"/>
    <property type="match status" value="1"/>
</dbReference>
<comment type="subcellular location">
    <subcellularLocation>
        <location evidence="1 7 8">Nucleus</location>
    </subcellularLocation>
</comment>
<name>A0AAV2H490_LYMST</name>
<protein>
    <recommendedName>
        <fullName evidence="10">Homeobox domain-containing protein</fullName>
    </recommendedName>
</protein>
<organism evidence="11 12">
    <name type="scientific">Lymnaea stagnalis</name>
    <name type="common">Great pond snail</name>
    <name type="synonym">Helix stagnalis</name>
    <dbReference type="NCBI Taxonomy" id="6523"/>
    <lineage>
        <taxon>Eukaryota</taxon>
        <taxon>Metazoa</taxon>
        <taxon>Spiralia</taxon>
        <taxon>Lophotrochozoa</taxon>
        <taxon>Mollusca</taxon>
        <taxon>Gastropoda</taxon>
        <taxon>Heterobranchia</taxon>
        <taxon>Euthyneura</taxon>
        <taxon>Panpulmonata</taxon>
        <taxon>Hygrophila</taxon>
        <taxon>Lymnaeoidea</taxon>
        <taxon>Lymnaeidae</taxon>
        <taxon>Lymnaea</taxon>
    </lineage>
</organism>
<dbReference type="GO" id="GO:0000981">
    <property type="term" value="F:DNA-binding transcription factor activity, RNA polymerase II-specific"/>
    <property type="evidence" value="ECO:0007669"/>
    <property type="project" value="InterPro"/>
</dbReference>
<proteinExistence type="inferred from homology"/>
<dbReference type="PANTHER" id="PTHR45659">
    <property type="entry name" value="HOMEOBOX PROTEIN HOX"/>
    <property type="match status" value="1"/>
</dbReference>
<feature type="compositionally biased region" description="Polar residues" evidence="9">
    <location>
        <begin position="337"/>
        <end position="348"/>
    </location>
</feature>
<evidence type="ECO:0000313" key="12">
    <source>
        <dbReference type="Proteomes" id="UP001497497"/>
    </source>
</evidence>
<dbReference type="Proteomes" id="UP001497497">
    <property type="component" value="Unassembled WGS sequence"/>
</dbReference>
<dbReference type="Gene3D" id="1.10.10.60">
    <property type="entry name" value="Homeodomain-like"/>
    <property type="match status" value="1"/>
</dbReference>
<evidence type="ECO:0000256" key="2">
    <source>
        <dbReference type="ARBA" id="ARBA00009107"/>
    </source>
</evidence>
<evidence type="ECO:0000256" key="4">
    <source>
        <dbReference type="ARBA" id="ARBA00023125"/>
    </source>
</evidence>